<gene>
    <name evidence="13" type="ORF">KSX_13220</name>
</gene>
<proteinExistence type="inferred from homology"/>
<dbReference type="Gene3D" id="3.40.980.10">
    <property type="entry name" value="MoaB/Mog-like domain"/>
    <property type="match status" value="1"/>
</dbReference>
<evidence type="ECO:0000256" key="8">
    <source>
        <dbReference type="ARBA" id="ARBA00022842"/>
    </source>
</evidence>
<dbReference type="Gene3D" id="3.90.105.10">
    <property type="entry name" value="Molybdopterin biosynthesis moea protein, domain 2"/>
    <property type="match status" value="1"/>
</dbReference>
<feature type="domain" description="MoaB/Mog" evidence="12">
    <location>
        <begin position="181"/>
        <end position="317"/>
    </location>
</feature>
<evidence type="ECO:0000313" key="14">
    <source>
        <dbReference type="Proteomes" id="UP000612362"/>
    </source>
</evidence>
<dbReference type="GO" id="GO:0046872">
    <property type="term" value="F:metal ion binding"/>
    <property type="evidence" value="ECO:0007669"/>
    <property type="project" value="UniProtKB-UniRule"/>
</dbReference>
<dbReference type="InterPro" id="IPR036425">
    <property type="entry name" value="MoaB/Mog-like_dom_sf"/>
</dbReference>
<dbReference type="Gene3D" id="2.40.340.10">
    <property type="entry name" value="MoeA, C-terminal, domain IV"/>
    <property type="match status" value="1"/>
</dbReference>
<evidence type="ECO:0000256" key="2">
    <source>
        <dbReference type="ARBA" id="ARBA00002901"/>
    </source>
</evidence>
<evidence type="ECO:0000256" key="4">
    <source>
        <dbReference type="ARBA" id="ARBA00010763"/>
    </source>
</evidence>
<protein>
    <recommendedName>
        <fullName evidence="11">Molybdopterin molybdenumtransferase</fullName>
        <ecNumber evidence="11">2.10.1.1</ecNumber>
    </recommendedName>
</protein>
<keyword evidence="14" id="KW-1185">Reference proteome</keyword>
<evidence type="ECO:0000256" key="1">
    <source>
        <dbReference type="ARBA" id="ARBA00001946"/>
    </source>
</evidence>
<evidence type="ECO:0000256" key="10">
    <source>
        <dbReference type="ARBA" id="ARBA00047317"/>
    </source>
</evidence>
<evidence type="ECO:0000256" key="9">
    <source>
        <dbReference type="ARBA" id="ARBA00023150"/>
    </source>
</evidence>
<dbReference type="Pfam" id="PF03453">
    <property type="entry name" value="MoeA_N"/>
    <property type="match status" value="1"/>
</dbReference>
<comment type="catalytic activity">
    <reaction evidence="10">
        <text>adenylyl-molybdopterin + molybdate = Mo-molybdopterin + AMP + H(+)</text>
        <dbReference type="Rhea" id="RHEA:35047"/>
        <dbReference type="ChEBI" id="CHEBI:15378"/>
        <dbReference type="ChEBI" id="CHEBI:36264"/>
        <dbReference type="ChEBI" id="CHEBI:62727"/>
        <dbReference type="ChEBI" id="CHEBI:71302"/>
        <dbReference type="ChEBI" id="CHEBI:456215"/>
        <dbReference type="EC" id="2.10.1.1"/>
    </reaction>
</comment>
<dbReference type="EMBL" id="BNJF01000001">
    <property type="protein sequence ID" value="GHO43159.1"/>
    <property type="molecule type" value="Genomic_DNA"/>
</dbReference>
<dbReference type="SMART" id="SM00852">
    <property type="entry name" value="MoCF_biosynth"/>
    <property type="match status" value="1"/>
</dbReference>
<dbReference type="RefSeq" id="WP_220192644.1">
    <property type="nucleotide sequence ID" value="NZ_BNJF01000001.1"/>
</dbReference>
<evidence type="ECO:0000256" key="7">
    <source>
        <dbReference type="ARBA" id="ARBA00022723"/>
    </source>
</evidence>
<name>A0A8J3I080_9CHLR</name>
<evidence type="ECO:0000313" key="13">
    <source>
        <dbReference type="EMBL" id="GHO43159.1"/>
    </source>
</evidence>
<dbReference type="GO" id="GO:0005829">
    <property type="term" value="C:cytosol"/>
    <property type="evidence" value="ECO:0007669"/>
    <property type="project" value="TreeGrafter"/>
</dbReference>
<dbReference type="Pfam" id="PF03454">
    <property type="entry name" value="MoeA_C"/>
    <property type="match status" value="1"/>
</dbReference>
<comment type="cofactor">
    <cofactor evidence="1 11">
        <name>Mg(2+)</name>
        <dbReference type="ChEBI" id="CHEBI:18420"/>
    </cofactor>
</comment>
<dbReference type="Gene3D" id="2.170.190.11">
    <property type="entry name" value="Molybdopterin biosynthesis moea protein, domain 3"/>
    <property type="match status" value="1"/>
</dbReference>
<dbReference type="InterPro" id="IPR036135">
    <property type="entry name" value="MoeA_linker/N_sf"/>
</dbReference>
<dbReference type="GO" id="GO:0061599">
    <property type="term" value="F:molybdopterin molybdotransferase activity"/>
    <property type="evidence" value="ECO:0007669"/>
    <property type="project" value="UniProtKB-UniRule"/>
</dbReference>
<dbReference type="NCBIfam" id="NF045515">
    <property type="entry name" value="Glp_gephyrin"/>
    <property type="match status" value="1"/>
</dbReference>
<evidence type="ECO:0000256" key="11">
    <source>
        <dbReference type="RuleBase" id="RU365090"/>
    </source>
</evidence>
<keyword evidence="9 11" id="KW-0501">Molybdenum cofactor biosynthesis</keyword>
<keyword evidence="6 11" id="KW-0808">Transferase</keyword>
<dbReference type="FunFam" id="3.40.980.10:FF:000004">
    <property type="entry name" value="Molybdopterin molybdenumtransferase"/>
    <property type="match status" value="1"/>
</dbReference>
<evidence type="ECO:0000259" key="12">
    <source>
        <dbReference type="SMART" id="SM00852"/>
    </source>
</evidence>
<comment type="caution">
    <text evidence="13">The sequence shown here is derived from an EMBL/GenBank/DDBJ whole genome shotgun (WGS) entry which is preliminary data.</text>
</comment>
<dbReference type="SUPFAM" id="SSF63882">
    <property type="entry name" value="MoeA N-terminal region -like"/>
    <property type="match status" value="1"/>
</dbReference>
<comment type="function">
    <text evidence="2 11">Catalyzes the insertion of molybdate into adenylated molybdopterin with the concomitant release of AMP.</text>
</comment>
<dbReference type="PANTHER" id="PTHR10192">
    <property type="entry name" value="MOLYBDOPTERIN BIOSYNTHESIS PROTEIN"/>
    <property type="match status" value="1"/>
</dbReference>
<evidence type="ECO:0000256" key="6">
    <source>
        <dbReference type="ARBA" id="ARBA00022679"/>
    </source>
</evidence>
<dbReference type="NCBIfam" id="TIGR00177">
    <property type="entry name" value="molyb_syn"/>
    <property type="match status" value="1"/>
</dbReference>
<keyword evidence="8 11" id="KW-0460">Magnesium</keyword>
<organism evidence="13 14">
    <name type="scientific">Ktedonospora formicarum</name>
    <dbReference type="NCBI Taxonomy" id="2778364"/>
    <lineage>
        <taxon>Bacteria</taxon>
        <taxon>Bacillati</taxon>
        <taxon>Chloroflexota</taxon>
        <taxon>Ktedonobacteria</taxon>
        <taxon>Ktedonobacterales</taxon>
        <taxon>Ktedonobacteraceae</taxon>
        <taxon>Ktedonospora</taxon>
    </lineage>
</organism>
<comment type="pathway">
    <text evidence="3 11">Cofactor biosynthesis; molybdopterin biosynthesis.</text>
</comment>
<dbReference type="CDD" id="cd00887">
    <property type="entry name" value="MoeA"/>
    <property type="match status" value="1"/>
</dbReference>
<dbReference type="FunFam" id="2.170.190.11:FF:000001">
    <property type="entry name" value="Molybdopterin molybdenumtransferase"/>
    <property type="match status" value="1"/>
</dbReference>
<dbReference type="Proteomes" id="UP000612362">
    <property type="component" value="Unassembled WGS sequence"/>
</dbReference>
<dbReference type="InterPro" id="IPR005111">
    <property type="entry name" value="MoeA_C_domain_IV"/>
</dbReference>
<dbReference type="PANTHER" id="PTHR10192:SF5">
    <property type="entry name" value="GEPHYRIN"/>
    <property type="match status" value="1"/>
</dbReference>
<dbReference type="SUPFAM" id="SSF63867">
    <property type="entry name" value="MoeA C-terminal domain-like"/>
    <property type="match status" value="1"/>
</dbReference>
<reference evidence="13" key="1">
    <citation type="submission" date="2020-10" db="EMBL/GenBank/DDBJ databases">
        <title>Taxonomic study of unclassified bacteria belonging to the class Ktedonobacteria.</title>
        <authorList>
            <person name="Yabe S."/>
            <person name="Wang C.M."/>
            <person name="Zheng Y."/>
            <person name="Sakai Y."/>
            <person name="Cavaletti L."/>
            <person name="Monciardini P."/>
            <person name="Donadio S."/>
        </authorList>
    </citation>
    <scope>NUCLEOTIDE SEQUENCE</scope>
    <source>
        <strain evidence="13">SOSP1-1</strain>
    </source>
</reference>
<dbReference type="Pfam" id="PF00994">
    <property type="entry name" value="MoCF_biosynth"/>
    <property type="match status" value="1"/>
</dbReference>
<dbReference type="SUPFAM" id="SSF53218">
    <property type="entry name" value="Molybdenum cofactor biosynthesis proteins"/>
    <property type="match status" value="1"/>
</dbReference>
<evidence type="ECO:0000256" key="5">
    <source>
        <dbReference type="ARBA" id="ARBA00022505"/>
    </source>
</evidence>
<sequence length="410" mass="44285">MLSVEEALTRILTEIQPLDTISLPLDQAIGSILAQDIIAHEAIPPFDNSAMDGFALLSKDSKPKQDQPARLRVIGSVAAGYVSQTRVEEGTAMRIMTGAPVPPGADAIIQVELTNSDGSQSDWVEILHEVSPGNNIRPAGEDMQNGQKVLQRGQEIGAWEIGILATLGYAHIDVIRAPQVAILGTGDEVVDLDVELQPGQIRNSNSYLLEAAVRRAGGIPHRLGIARDTSENLREKLGAALNYDLILTSGGVSVGDFDLVKDIMHEQGQMNFWRINMKPGKPVAFGHISGVPLLGLPGNPVSSAVTFELFGRPVIRKLQGYTQLLRPQIDVIVENGIQETARRRHYIRAHVTWQQGRFIARTTGNQGSHIMTSLLQANALLVIPEGGAIIKPGGSVKALMLDWPESETTA</sequence>
<dbReference type="InterPro" id="IPR036688">
    <property type="entry name" value="MoeA_C_domain_IV_sf"/>
</dbReference>
<dbReference type="InterPro" id="IPR001453">
    <property type="entry name" value="MoaB/Mog_dom"/>
</dbReference>
<keyword evidence="5 11" id="KW-0500">Molybdenum</keyword>
<dbReference type="AlphaFoldDB" id="A0A8J3I080"/>
<dbReference type="EC" id="2.10.1.1" evidence="11"/>
<comment type="similarity">
    <text evidence="4 11">Belongs to the MoeA family.</text>
</comment>
<dbReference type="GO" id="GO:0006777">
    <property type="term" value="P:Mo-molybdopterin cofactor biosynthetic process"/>
    <property type="evidence" value="ECO:0007669"/>
    <property type="project" value="UniProtKB-UniRule"/>
</dbReference>
<accession>A0A8J3I080</accession>
<dbReference type="InterPro" id="IPR005110">
    <property type="entry name" value="MoeA_linker/N"/>
</dbReference>
<keyword evidence="7 11" id="KW-0479">Metal-binding</keyword>
<dbReference type="UniPathway" id="UPA00344"/>
<dbReference type="InterPro" id="IPR038987">
    <property type="entry name" value="MoeA-like"/>
</dbReference>
<evidence type="ECO:0000256" key="3">
    <source>
        <dbReference type="ARBA" id="ARBA00005046"/>
    </source>
</evidence>